<evidence type="ECO:0000313" key="3">
    <source>
        <dbReference type="Proteomes" id="UP000641932"/>
    </source>
</evidence>
<protein>
    <submittedName>
        <fullName evidence="2">Uncharacterized protein</fullName>
    </submittedName>
</protein>
<reference evidence="2" key="1">
    <citation type="journal article" date="2014" name="Int. J. Syst. Evol. Microbiol.">
        <title>Complete genome sequence of Corynebacterium casei LMG S-19264T (=DSM 44701T), isolated from a smear-ripened cheese.</title>
        <authorList>
            <consortium name="US DOE Joint Genome Institute (JGI-PGF)"/>
            <person name="Walter F."/>
            <person name="Albersmeier A."/>
            <person name="Kalinowski J."/>
            <person name="Ruckert C."/>
        </authorList>
    </citation>
    <scope>NUCLEOTIDE SEQUENCE</scope>
    <source>
        <strain evidence="2">CGMCC 4.7201</strain>
    </source>
</reference>
<accession>A0A917ZYE2</accession>
<reference evidence="2" key="2">
    <citation type="submission" date="2020-09" db="EMBL/GenBank/DDBJ databases">
        <authorList>
            <person name="Sun Q."/>
            <person name="Zhou Y."/>
        </authorList>
    </citation>
    <scope>NUCLEOTIDE SEQUENCE</scope>
    <source>
        <strain evidence="2">CGMCC 4.7201</strain>
    </source>
</reference>
<dbReference type="EMBL" id="BMMS01000039">
    <property type="protein sequence ID" value="GGO98602.1"/>
    <property type="molecule type" value="Genomic_DNA"/>
</dbReference>
<keyword evidence="3" id="KW-1185">Reference proteome</keyword>
<proteinExistence type="predicted"/>
<comment type="caution">
    <text evidence="2">The sequence shown here is derived from an EMBL/GenBank/DDBJ whole genome shotgun (WGS) entry which is preliminary data.</text>
</comment>
<feature type="compositionally biased region" description="Low complexity" evidence="1">
    <location>
        <begin position="12"/>
        <end position="23"/>
    </location>
</feature>
<evidence type="ECO:0000313" key="2">
    <source>
        <dbReference type="EMBL" id="GGO98602.1"/>
    </source>
</evidence>
<sequence>MQAPPEKNYVIPAPSAPGAPTAAQHVKAPDRSDDRVAATADAWYVLGQVRVPCIMSRPFLQVVGRHPRRATSRGSSLSVSIFAGATLLPSRHTQVYGLATGRTLRKQP</sequence>
<gene>
    <name evidence="2" type="ORF">GCM10012280_63120</name>
</gene>
<organism evidence="2 3">
    <name type="scientific">Wenjunlia tyrosinilytica</name>
    <dbReference type="NCBI Taxonomy" id="1544741"/>
    <lineage>
        <taxon>Bacteria</taxon>
        <taxon>Bacillati</taxon>
        <taxon>Actinomycetota</taxon>
        <taxon>Actinomycetes</taxon>
        <taxon>Kitasatosporales</taxon>
        <taxon>Streptomycetaceae</taxon>
        <taxon>Wenjunlia</taxon>
    </lineage>
</organism>
<dbReference type="AlphaFoldDB" id="A0A917ZYE2"/>
<dbReference type="Proteomes" id="UP000641932">
    <property type="component" value="Unassembled WGS sequence"/>
</dbReference>
<evidence type="ECO:0000256" key="1">
    <source>
        <dbReference type="SAM" id="MobiDB-lite"/>
    </source>
</evidence>
<feature type="region of interest" description="Disordered" evidence="1">
    <location>
        <begin position="1"/>
        <end position="33"/>
    </location>
</feature>
<name>A0A917ZYE2_9ACTN</name>